<sequence>MSYASRDFTKSRGMHDPWKDSFLQPSGRYGLPLSTYAEELVSDLVSPKLKPNPTPKSYAPSIPRAGVPPLPQPLRSSFRRSTSVPRPAASTKRVDFDMFHHRVATNAPWSPSSKPVSQREFQKMQQKEMESRKNAILLSNAQQRATTVSSAFPGAYAMQQRLATISRARGPVHQAVPAAPRFETPQHSTSWHTNVEQWPLGNSGYVSRRVTPFVDNLAQVVNQTRHEQSKITIAPWSSHRLQKPRPVFRRMVRREDAYVLPAAQPTYSPALPQAWTAVTSAAVRGKLIFGSGEPPDMFSLRSSHAVEYEDQRFPTALHLLFFLRLEPGLHAANVLQDFMELPNPQVAAGRHPGALRKDWWPRPALRWESVRLVVRSKLEQHEEVRKALWETGRQQLCDGEDDSTENLVGKALMEFREEMRQRWERM</sequence>
<dbReference type="InterPro" id="IPR037238">
    <property type="entry name" value="YbiA-like_sf"/>
</dbReference>
<dbReference type="InParanoid" id="A0A165EZY6"/>
<evidence type="ECO:0000256" key="1">
    <source>
        <dbReference type="SAM" id="MobiDB-lite"/>
    </source>
</evidence>
<keyword evidence="3" id="KW-1185">Reference proteome</keyword>
<feature type="compositionally biased region" description="Basic and acidic residues" evidence="1">
    <location>
        <begin position="7"/>
        <end position="19"/>
    </location>
</feature>
<evidence type="ECO:0000313" key="3">
    <source>
        <dbReference type="Proteomes" id="UP000076842"/>
    </source>
</evidence>
<name>A0A165EZY6_9BASI</name>
<dbReference type="Proteomes" id="UP000076842">
    <property type="component" value="Unassembled WGS sequence"/>
</dbReference>
<dbReference type="OrthoDB" id="206452at2759"/>
<feature type="region of interest" description="Disordered" evidence="1">
    <location>
        <begin position="1"/>
        <end position="25"/>
    </location>
</feature>
<dbReference type="CDD" id="cd15457">
    <property type="entry name" value="NADAR"/>
    <property type="match status" value="1"/>
</dbReference>
<organism evidence="2 3">
    <name type="scientific">Calocera cornea HHB12733</name>
    <dbReference type="NCBI Taxonomy" id="1353952"/>
    <lineage>
        <taxon>Eukaryota</taxon>
        <taxon>Fungi</taxon>
        <taxon>Dikarya</taxon>
        <taxon>Basidiomycota</taxon>
        <taxon>Agaricomycotina</taxon>
        <taxon>Dacrymycetes</taxon>
        <taxon>Dacrymycetales</taxon>
        <taxon>Dacrymycetaceae</taxon>
        <taxon>Calocera</taxon>
    </lineage>
</organism>
<dbReference type="SUPFAM" id="SSF143990">
    <property type="entry name" value="YbiA-like"/>
    <property type="match status" value="1"/>
</dbReference>
<proteinExistence type="predicted"/>
<dbReference type="Gene3D" id="1.10.357.40">
    <property type="entry name" value="YbiA-like"/>
    <property type="match status" value="1"/>
</dbReference>
<dbReference type="AlphaFoldDB" id="A0A165EZY6"/>
<accession>A0A165EZY6</accession>
<dbReference type="EMBL" id="KV423987">
    <property type="protein sequence ID" value="KZT55898.1"/>
    <property type="molecule type" value="Genomic_DNA"/>
</dbReference>
<dbReference type="InterPro" id="IPR012816">
    <property type="entry name" value="NADAR"/>
</dbReference>
<evidence type="ECO:0000313" key="2">
    <source>
        <dbReference type="EMBL" id="KZT55898.1"/>
    </source>
</evidence>
<feature type="region of interest" description="Disordered" evidence="1">
    <location>
        <begin position="47"/>
        <end position="89"/>
    </location>
</feature>
<protein>
    <submittedName>
        <fullName evidence="2">Uncharacterized protein</fullName>
    </submittedName>
</protein>
<reference evidence="2 3" key="1">
    <citation type="journal article" date="2016" name="Mol. Biol. Evol.">
        <title>Comparative Genomics of Early-Diverging Mushroom-Forming Fungi Provides Insights into the Origins of Lignocellulose Decay Capabilities.</title>
        <authorList>
            <person name="Nagy L.G."/>
            <person name="Riley R."/>
            <person name="Tritt A."/>
            <person name="Adam C."/>
            <person name="Daum C."/>
            <person name="Floudas D."/>
            <person name="Sun H."/>
            <person name="Yadav J.S."/>
            <person name="Pangilinan J."/>
            <person name="Larsson K.H."/>
            <person name="Matsuura K."/>
            <person name="Barry K."/>
            <person name="Labutti K."/>
            <person name="Kuo R."/>
            <person name="Ohm R.A."/>
            <person name="Bhattacharya S.S."/>
            <person name="Shirouzu T."/>
            <person name="Yoshinaga Y."/>
            <person name="Martin F.M."/>
            <person name="Grigoriev I.V."/>
            <person name="Hibbett D.S."/>
        </authorList>
    </citation>
    <scope>NUCLEOTIDE SEQUENCE [LARGE SCALE GENOMIC DNA]</scope>
    <source>
        <strain evidence="2 3">HHB12733</strain>
    </source>
</reference>
<gene>
    <name evidence="2" type="ORF">CALCODRAFT_509841</name>
</gene>